<organism evidence="4 5">
    <name type="scientific">Sphingobacterium thermophilum</name>
    <dbReference type="NCBI Taxonomy" id="768534"/>
    <lineage>
        <taxon>Bacteria</taxon>
        <taxon>Pseudomonadati</taxon>
        <taxon>Bacteroidota</taxon>
        <taxon>Sphingobacteriia</taxon>
        <taxon>Sphingobacteriales</taxon>
        <taxon>Sphingobacteriaceae</taxon>
        <taxon>Sphingobacterium</taxon>
    </lineage>
</organism>
<keyword evidence="1" id="KW-0808">Transferase</keyword>
<proteinExistence type="predicted"/>
<evidence type="ECO:0000313" key="5">
    <source>
        <dbReference type="Proteomes" id="UP001500394"/>
    </source>
</evidence>
<accession>A0ABP8QTR5</accession>
<dbReference type="PANTHER" id="PTHR43420">
    <property type="entry name" value="ACETYLTRANSFERASE"/>
    <property type="match status" value="1"/>
</dbReference>
<comment type="caution">
    <text evidence="4">The sequence shown here is derived from an EMBL/GenBank/DDBJ whole genome shotgun (WGS) entry which is preliminary data.</text>
</comment>
<dbReference type="Pfam" id="PF00583">
    <property type="entry name" value="Acetyltransf_1"/>
    <property type="match status" value="1"/>
</dbReference>
<sequence>MRIRKATPQEASILAKLMNLAMREITYQFIGETNSDKANAFLAYFIALPDNQYSYENIYVAEVGNEIAGQICLYDGAKLLTLRKPIWEKIKSDFGKDYHAAEETQAGEFYIDTLAVAPQYQGKGIGKALLEFAIEEFVKKRQQTLGLLVEKDNDKAKRLYEKLGFEVVEQIDIFGKVMEHMQIKA</sequence>
<evidence type="ECO:0000256" key="2">
    <source>
        <dbReference type="ARBA" id="ARBA00023315"/>
    </source>
</evidence>
<keyword evidence="2" id="KW-0012">Acyltransferase</keyword>
<dbReference type="InterPro" id="IPR000182">
    <property type="entry name" value="GNAT_dom"/>
</dbReference>
<dbReference type="InterPro" id="IPR016181">
    <property type="entry name" value="Acyl_CoA_acyltransferase"/>
</dbReference>
<name>A0ABP8QTR5_9SPHI</name>
<dbReference type="PANTHER" id="PTHR43420:SF47">
    <property type="entry name" value="N-ACETYLTRANSFERASE DOMAIN-CONTAINING PROTEIN"/>
    <property type="match status" value="1"/>
</dbReference>
<dbReference type="EMBL" id="BAABGR010000003">
    <property type="protein sequence ID" value="GAA4510739.1"/>
    <property type="molecule type" value="Genomic_DNA"/>
</dbReference>
<keyword evidence="5" id="KW-1185">Reference proteome</keyword>
<gene>
    <name evidence="4" type="ORF">GCM10023173_02600</name>
</gene>
<feature type="domain" description="N-acetyltransferase" evidence="3">
    <location>
        <begin position="1"/>
        <end position="183"/>
    </location>
</feature>
<dbReference type="RefSeq" id="WP_039053738.1">
    <property type="nucleotide sequence ID" value="NZ_BAABGR010000003.1"/>
</dbReference>
<dbReference type="Gene3D" id="3.40.630.30">
    <property type="match status" value="1"/>
</dbReference>
<reference evidence="5" key="1">
    <citation type="journal article" date="2019" name="Int. J. Syst. Evol. Microbiol.">
        <title>The Global Catalogue of Microorganisms (GCM) 10K type strain sequencing project: providing services to taxonomists for standard genome sequencing and annotation.</title>
        <authorList>
            <consortium name="The Broad Institute Genomics Platform"/>
            <consortium name="The Broad Institute Genome Sequencing Center for Infectious Disease"/>
            <person name="Wu L."/>
            <person name="Ma J."/>
        </authorList>
    </citation>
    <scope>NUCLEOTIDE SEQUENCE [LARGE SCALE GENOMIC DNA]</scope>
    <source>
        <strain evidence="5">JCM 17858</strain>
    </source>
</reference>
<dbReference type="InterPro" id="IPR050680">
    <property type="entry name" value="YpeA/RimI_acetyltransf"/>
</dbReference>
<evidence type="ECO:0000256" key="1">
    <source>
        <dbReference type="ARBA" id="ARBA00022679"/>
    </source>
</evidence>
<dbReference type="Proteomes" id="UP001500394">
    <property type="component" value="Unassembled WGS sequence"/>
</dbReference>
<dbReference type="SUPFAM" id="SSF55729">
    <property type="entry name" value="Acyl-CoA N-acyltransferases (Nat)"/>
    <property type="match status" value="1"/>
</dbReference>
<dbReference type="CDD" id="cd04301">
    <property type="entry name" value="NAT_SF"/>
    <property type="match status" value="1"/>
</dbReference>
<dbReference type="PROSITE" id="PS51186">
    <property type="entry name" value="GNAT"/>
    <property type="match status" value="1"/>
</dbReference>
<evidence type="ECO:0000313" key="4">
    <source>
        <dbReference type="EMBL" id="GAA4510739.1"/>
    </source>
</evidence>
<protein>
    <submittedName>
        <fullName evidence="4">GNAT family N-acetyltransferase</fullName>
    </submittedName>
</protein>
<evidence type="ECO:0000259" key="3">
    <source>
        <dbReference type="PROSITE" id="PS51186"/>
    </source>
</evidence>